<gene>
    <name evidence="1" type="ORF">WN944_009934</name>
</gene>
<dbReference type="AlphaFoldDB" id="A0AAP0MVG9"/>
<protein>
    <submittedName>
        <fullName evidence="1">Uncharacterized protein</fullName>
    </submittedName>
</protein>
<comment type="caution">
    <text evidence="1">The sequence shown here is derived from an EMBL/GenBank/DDBJ whole genome shotgun (WGS) entry which is preliminary data.</text>
</comment>
<keyword evidence="2" id="KW-1185">Reference proteome</keyword>
<evidence type="ECO:0000313" key="1">
    <source>
        <dbReference type="EMBL" id="KAK9221508.1"/>
    </source>
</evidence>
<accession>A0AAP0MVG9</accession>
<evidence type="ECO:0000313" key="2">
    <source>
        <dbReference type="Proteomes" id="UP001428341"/>
    </source>
</evidence>
<proteinExistence type="predicted"/>
<reference evidence="1 2" key="1">
    <citation type="submission" date="2024-05" db="EMBL/GenBank/DDBJ databases">
        <title>Haplotype-resolved chromosome-level genome assembly of Huyou (Citrus changshanensis).</title>
        <authorList>
            <person name="Miao C."/>
            <person name="Chen W."/>
            <person name="Wu Y."/>
            <person name="Wang L."/>
            <person name="Zhao S."/>
            <person name="Grierson D."/>
            <person name="Xu C."/>
            <person name="Chen K."/>
        </authorList>
    </citation>
    <scope>NUCLEOTIDE SEQUENCE [LARGE SCALE GENOMIC DNA]</scope>
    <source>
        <strain evidence="1">01-14</strain>
        <tissue evidence="1">Leaf</tissue>
    </source>
</reference>
<name>A0AAP0MVG9_9ROSI</name>
<organism evidence="1 2">
    <name type="scientific">Citrus x changshan-huyou</name>
    <dbReference type="NCBI Taxonomy" id="2935761"/>
    <lineage>
        <taxon>Eukaryota</taxon>
        <taxon>Viridiplantae</taxon>
        <taxon>Streptophyta</taxon>
        <taxon>Embryophyta</taxon>
        <taxon>Tracheophyta</taxon>
        <taxon>Spermatophyta</taxon>
        <taxon>Magnoliopsida</taxon>
        <taxon>eudicotyledons</taxon>
        <taxon>Gunneridae</taxon>
        <taxon>Pentapetalae</taxon>
        <taxon>rosids</taxon>
        <taxon>malvids</taxon>
        <taxon>Sapindales</taxon>
        <taxon>Rutaceae</taxon>
        <taxon>Aurantioideae</taxon>
        <taxon>Citrus</taxon>
    </lineage>
</organism>
<sequence>MNTAAKIRVGRISDQFCPGTDRAIKCIGRHFIGEWQRGWAPFDDDLVAVMKYLKSEVGGVLIIMRVCEKLKCRLKR</sequence>
<dbReference type="Proteomes" id="UP001428341">
    <property type="component" value="Unassembled WGS sequence"/>
</dbReference>
<dbReference type="EMBL" id="JBCGBO010000002">
    <property type="protein sequence ID" value="KAK9221508.1"/>
    <property type="molecule type" value="Genomic_DNA"/>
</dbReference>